<evidence type="ECO:0000256" key="7">
    <source>
        <dbReference type="ARBA" id="ARBA00022729"/>
    </source>
</evidence>
<evidence type="ECO:0000256" key="14">
    <source>
        <dbReference type="RuleBase" id="RU361161"/>
    </source>
</evidence>
<dbReference type="SMART" id="SM01217">
    <property type="entry name" value="Fn3_like"/>
    <property type="match status" value="1"/>
</dbReference>
<dbReference type="InterPro" id="IPR002772">
    <property type="entry name" value="Glyco_hydro_3_C"/>
</dbReference>
<dbReference type="EC" id="3.2.1.21" evidence="5 14"/>
<dbReference type="InterPro" id="IPR036962">
    <property type="entry name" value="Glyco_hydro_3_N_sf"/>
</dbReference>
<comment type="subcellular location">
    <subcellularLocation>
        <location evidence="2">Secreted</location>
    </subcellularLocation>
</comment>
<evidence type="ECO:0000256" key="9">
    <source>
        <dbReference type="ARBA" id="ARBA00023001"/>
    </source>
</evidence>
<evidence type="ECO:0000313" key="17">
    <source>
        <dbReference type="EMBL" id="KAL1306355.1"/>
    </source>
</evidence>
<dbReference type="InterPro" id="IPR036881">
    <property type="entry name" value="Glyco_hydro_3_C_sf"/>
</dbReference>
<comment type="similarity">
    <text evidence="4 14">Belongs to the glycosyl hydrolase 3 family.</text>
</comment>
<dbReference type="GeneID" id="95978769"/>
<dbReference type="InterPro" id="IPR019800">
    <property type="entry name" value="Glyco_hydro_3_AS"/>
</dbReference>
<comment type="catalytic activity">
    <reaction evidence="1 14">
        <text>Hydrolysis of terminal, non-reducing beta-D-glucosyl residues with release of beta-D-glucose.</text>
        <dbReference type="EC" id="3.2.1.21"/>
    </reaction>
</comment>
<dbReference type="Pfam" id="PF14310">
    <property type="entry name" value="Fn3-like"/>
    <property type="match status" value="1"/>
</dbReference>
<dbReference type="PANTHER" id="PTHR42715">
    <property type="entry name" value="BETA-GLUCOSIDASE"/>
    <property type="match status" value="1"/>
</dbReference>
<name>A0ABR3PKU9_9PEZI</name>
<evidence type="ECO:0000256" key="4">
    <source>
        <dbReference type="ARBA" id="ARBA00005336"/>
    </source>
</evidence>
<keyword evidence="9" id="KW-0136">Cellulose degradation</keyword>
<dbReference type="InterPro" id="IPR001764">
    <property type="entry name" value="Glyco_hydro_3_N"/>
</dbReference>
<keyword evidence="13 14" id="KW-0624">Polysaccharide degradation</keyword>
<comment type="caution">
    <text evidence="17">The sequence shown here is derived from an EMBL/GenBank/DDBJ whole genome shotgun (WGS) entry which is preliminary data.</text>
</comment>
<dbReference type="InterPro" id="IPR013783">
    <property type="entry name" value="Ig-like_fold"/>
</dbReference>
<evidence type="ECO:0000256" key="15">
    <source>
        <dbReference type="SAM" id="SignalP"/>
    </source>
</evidence>
<keyword evidence="7 15" id="KW-0732">Signal</keyword>
<evidence type="ECO:0000256" key="8">
    <source>
        <dbReference type="ARBA" id="ARBA00022801"/>
    </source>
</evidence>
<evidence type="ECO:0000256" key="10">
    <source>
        <dbReference type="ARBA" id="ARBA00023180"/>
    </source>
</evidence>
<dbReference type="EMBL" id="JBFMKM010000004">
    <property type="protein sequence ID" value="KAL1306355.1"/>
    <property type="molecule type" value="Genomic_DNA"/>
</dbReference>
<proteinExistence type="inferred from homology"/>
<dbReference type="PROSITE" id="PS00775">
    <property type="entry name" value="GLYCOSYL_HYDROL_F3"/>
    <property type="match status" value="1"/>
</dbReference>
<feature type="domain" description="Fibronectin type III-like" evidence="16">
    <location>
        <begin position="743"/>
        <end position="807"/>
    </location>
</feature>
<protein>
    <recommendedName>
        <fullName evidence="5 14">beta-glucosidase</fullName>
        <ecNumber evidence="5 14">3.2.1.21</ecNumber>
    </recommendedName>
</protein>
<dbReference type="SUPFAM" id="SSF52279">
    <property type="entry name" value="Beta-D-glucan exohydrolase, C-terminal domain"/>
    <property type="match status" value="1"/>
</dbReference>
<keyword evidence="11 14" id="KW-0119">Carbohydrate metabolism</keyword>
<dbReference type="InterPro" id="IPR050288">
    <property type="entry name" value="Cellulose_deg_GH3"/>
</dbReference>
<reference evidence="17 18" key="1">
    <citation type="submission" date="2024-07" db="EMBL/GenBank/DDBJ databases">
        <title>Draft sequence of the Neodothiora populina.</title>
        <authorList>
            <person name="Drown D.D."/>
            <person name="Schuette U.S."/>
            <person name="Buechlein A.B."/>
            <person name="Rusch D.R."/>
            <person name="Winton L.W."/>
            <person name="Adams G.A."/>
        </authorList>
    </citation>
    <scope>NUCLEOTIDE SEQUENCE [LARGE SCALE GENOMIC DNA]</scope>
    <source>
        <strain evidence="17 18">CPC 39397</strain>
    </source>
</reference>
<dbReference type="Gene3D" id="3.40.50.1700">
    <property type="entry name" value="Glycoside hydrolase family 3 C-terminal domain"/>
    <property type="match status" value="1"/>
</dbReference>
<evidence type="ECO:0000256" key="3">
    <source>
        <dbReference type="ARBA" id="ARBA00004987"/>
    </source>
</evidence>
<dbReference type="SUPFAM" id="SSF51445">
    <property type="entry name" value="(Trans)glycosidases"/>
    <property type="match status" value="1"/>
</dbReference>
<evidence type="ECO:0000256" key="1">
    <source>
        <dbReference type="ARBA" id="ARBA00000448"/>
    </source>
</evidence>
<dbReference type="Gene3D" id="3.20.20.300">
    <property type="entry name" value="Glycoside hydrolase, family 3, N-terminal domain"/>
    <property type="match status" value="1"/>
</dbReference>
<evidence type="ECO:0000256" key="6">
    <source>
        <dbReference type="ARBA" id="ARBA00022525"/>
    </source>
</evidence>
<evidence type="ECO:0000313" key="18">
    <source>
        <dbReference type="Proteomes" id="UP001562354"/>
    </source>
</evidence>
<keyword evidence="18" id="KW-1185">Reference proteome</keyword>
<keyword evidence="12 14" id="KW-0326">Glycosidase</keyword>
<feature type="chain" id="PRO_5045441528" description="beta-glucosidase" evidence="15">
    <location>
        <begin position="21"/>
        <end position="818"/>
    </location>
</feature>
<feature type="signal peptide" evidence="15">
    <location>
        <begin position="1"/>
        <end position="20"/>
    </location>
</feature>
<keyword evidence="10" id="KW-0325">Glycoprotein</keyword>
<gene>
    <name evidence="17" type="ORF">AAFC00_005069</name>
</gene>
<evidence type="ECO:0000256" key="12">
    <source>
        <dbReference type="ARBA" id="ARBA00023295"/>
    </source>
</evidence>
<dbReference type="PRINTS" id="PR00133">
    <property type="entry name" value="GLHYDRLASE3"/>
</dbReference>
<evidence type="ECO:0000256" key="5">
    <source>
        <dbReference type="ARBA" id="ARBA00012744"/>
    </source>
</evidence>
<dbReference type="PANTHER" id="PTHR42715:SF5">
    <property type="entry name" value="BETA-GLUCOSIDASE M-RELATED"/>
    <property type="match status" value="1"/>
</dbReference>
<dbReference type="Proteomes" id="UP001562354">
    <property type="component" value="Unassembled WGS sequence"/>
</dbReference>
<keyword evidence="6" id="KW-0964">Secreted</keyword>
<dbReference type="InterPro" id="IPR017853">
    <property type="entry name" value="GH"/>
</dbReference>
<dbReference type="Gene3D" id="2.60.40.10">
    <property type="entry name" value="Immunoglobulins"/>
    <property type="match status" value="1"/>
</dbReference>
<evidence type="ECO:0000259" key="16">
    <source>
        <dbReference type="SMART" id="SM01217"/>
    </source>
</evidence>
<organism evidence="17 18">
    <name type="scientific">Neodothiora populina</name>
    <dbReference type="NCBI Taxonomy" id="2781224"/>
    <lineage>
        <taxon>Eukaryota</taxon>
        <taxon>Fungi</taxon>
        <taxon>Dikarya</taxon>
        <taxon>Ascomycota</taxon>
        <taxon>Pezizomycotina</taxon>
        <taxon>Dothideomycetes</taxon>
        <taxon>Dothideomycetidae</taxon>
        <taxon>Dothideales</taxon>
        <taxon>Dothioraceae</taxon>
        <taxon>Neodothiora</taxon>
    </lineage>
</organism>
<sequence length="818" mass="88371">MRATPQLLAVALALASLSTAQNSSSFGNSTSSGNLTAAEFANLDLFWSYGRSEPVYPTPQSIGRGEWAQAYSRAKALVAQMTNDEKNNITYGHTSTTVGCSGVSGSVPRVGFPGICLQDAGNGVRATDMVNGYASGVHVGAAWNKNLAYNRAQHMGGEFKAKGVSVALGPVAGPLGKVAEGGRNWEGFSNDPYLSGLLTYETVRGLQESVVSCVKHFVGNEQEQNRNPQILNPYAYNQSLSANIDDTTLHELYVWPFAEAIRAGAGAAMCSYNRFNNSYGCQNSHSQNGILKGELGFEGFIVSDWYAQHSGIASADAGMDLAMPDSAFWENGNLTLAVNNGSLAQTRLDDMATRIITAWYKLDELNNPGFETPGIGMPIDLTAPHVPVNARDPTSKPTLYQGAVEGHVLVKNTGVLPLNKPKFLSLFGYDAVAPTINTQHIPGFGKWQFGLEGTQIYENGTVFTDLEMESIFLSSEPSNQRGPGVALNGTMISGAGSGATTPAYIDAPVDAFQRQAYEDDTFLAWDFFNGEPIVNEGSEHCFVFINAQSSEGWDRPHLHDSYSDNLVLNVSSQCNSTIVVIHNAGVRLVDQWIENPNITAVIFAHLPGQDSGRALVDLVYGKQSFSGRMPYTVAKNESDYGHLLHPVIPAGDDYFTQDNYTEGVYIDYKHFIAQNITPRYEFGYGLTYTTFDYSDLTTSLTNASRSYTAPDGVIVQGGLTTLWDILATVEVTVTNSGNFTAAEVAQLYIGIPGGPAKVLRGFEKQAIEPGRSQKFTFELTRKDLSSRTGGQWVLQSGSYPIYVGKSVLDIQLTGSLTI</sequence>
<evidence type="ECO:0000256" key="11">
    <source>
        <dbReference type="ARBA" id="ARBA00023277"/>
    </source>
</evidence>
<dbReference type="Pfam" id="PF01915">
    <property type="entry name" value="Glyco_hydro_3_C"/>
    <property type="match status" value="1"/>
</dbReference>
<dbReference type="InterPro" id="IPR026891">
    <property type="entry name" value="Fn3-like"/>
</dbReference>
<dbReference type="RefSeq" id="XP_069202628.1">
    <property type="nucleotide sequence ID" value="XM_069344801.1"/>
</dbReference>
<keyword evidence="8 14" id="KW-0378">Hydrolase</keyword>
<comment type="pathway">
    <text evidence="3 14">Glycan metabolism; cellulose degradation.</text>
</comment>
<evidence type="ECO:0000256" key="2">
    <source>
        <dbReference type="ARBA" id="ARBA00004613"/>
    </source>
</evidence>
<accession>A0ABR3PKU9</accession>
<dbReference type="Pfam" id="PF00933">
    <property type="entry name" value="Glyco_hydro_3"/>
    <property type="match status" value="1"/>
</dbReference>
<evidence type="ECO:0000256" key="13">
    <source>
        <dbReference type="ARBA" id="ARBA00023326"/>
    </source>
</evidence>